<dbReference type="OrthoDB" id="76046at2759"/>
<organism evidence="1 2">
    <name type="scientific">Saprolegnia diclina (strain VS20)</name>
    <dbReference type="NCBI Taxonomy" id="1156394"/>
    <lineage>
        <taxon>Eukaryota</taxon>
        <taxon>Sar</taxon>
        <taxon>Stramenopiles</taxon>
        <taxon>Oomycota</taxon>
        <taxon>Saprolegniomycetes</taxon>
        <taxon>Saprolegniales</taxon>
        <taxon>Saprolegniaceae</taxon>
        <taxon>Saprolegnia</taxon>
    </lineage>
</organism>
<dbReference type="AlphaFoldDB" id="T0R8K3"/>
<reference evidence="1 2" key="1">
    <citation type="submission" date="2012-04" db="EMBL/GenBank/DDBJ databases">
        <title>The Genome Sequence of Saprolegnia declina VS20.</title>
        <authorList>
            <consortium name="The Broad Institute Genome Sequencing Platform"/>
            <person name="Russ C."/>
            <person name="Nusbaum C."/>
            <person name="Tyler B."/>
            <person name="van West P."/>
            <person name="Dieguez-Uribeondo J."/>
            <person name="de Bruijn I."/>
            <person name="Tripathy S."/>
            <person name="Jiang R."/>
            <person name="Young S.K."/>
            <person name="Zeng Q."/>
            <person name="Gargeya S."/>
            <person name="Fitzgerald M."/>
            <person name="Haas B."/>
            <person name="Abouelleil A."/>
            <person name="Alvarado L."/>
            <person name="Arachchi H.M."/>
            <person name="Berlin A."/>
            <person name="Chapman S.B."/>
            <person name="Goldberg J."/>
            <person name="Griggs A."/>
            <person name="Gujja S."/>
            <person name="Hansen M."/>
            <person name="Howarth C."/>
            <person name="Imamovic A."/>
            <person name="Larimer J."/>
            <person name="McCowen C."/>
            <person name="Montmayeur A."/>
            <person name="Murphy C."/>
            <person name="Neiman D."/>
            <person name="Pearson M."/>
            <person name="Priest M."/>
            <person name="Roberts A."/>
            <person name="Saif S."/>
            <person name="Shea T."/>
            <person name="Sisk P."/>
            <person name="Sykes S."/>
            <person name="Wortman J."/>
            <person name="Nusbaum C."/>
            <person name="Birren B."/>
        </authorList>
    </citation>
    <scope>NUCLEOTIDE SEQUENCE [LARGE SCALE GENOMIC DNA]</scope>
    <source>
        <strain evidence="1 2">VS20</strain>
    </source>
</reference>
<dbReference type="RefSeq" id="XP_008604228.1">
    <property type="nucleotide sequence ID" value="XM_008606006.1"/>
</dbReference>
<keyword evidence="2" id="KW-1185">Reference proteome</keyword>
<sequence length="261" mass="27894">MADPMAAAMQQYTASMQAQFAAVMDKVRSSMEQSSGMAGMMNDMLENLLLQSLRVICVVAPSPSMAVDVRATNLGTIPIPVVAVSIALRPHGRQDAEYELLTRSVPQDLAVHDAINVVVPLALPSLGQYDGRIAVSCVSPGTGKRLEATHEFSVYYLQQLSIERATITVPDGPATIVRGLDLAKLRDLLRLSPRDALATHGGYQLLGPNHDTWFVLQLLDGDSTHADVSVVASSSSPIDAGTISHELTLLAGSRRTVQPRG</sequence>
<dbReference type="InParanoid" id="T0R8K3"/>
<name>T0R8K3_SAPDV</name>
<proteinExistence type="predicted"/>
<accession>T0R8K3</accession>
<dbReference type="VEuPathDB" id="FungiDB:SDRG_00526"/>
<dbReference type="EMBL" id="JH767132">
    <property type="protein sequence ID" value="EQC42805.1"/>
    <property type="molecule type" value="Genomic_DNA"/>
</dbReference>
<evidence type="ECO:0000313" key="2">
    <source>
        <dbReference type="Proteomes" id="UP000030762"/>
    </source>
</evidence>
<dbReference type="OMA" id="SPFRVFY"/>
<protein>
    <submittedName>
        <fullName evidence="1">Uncharacterized protein</fullName>
    </submittedName>
</protein>
<dbReference type="GeneID" id="19941253"/>
<evidence type="ECO:0000313" key="1">
    <source>
        <dbReference type="EMBL" id="EQC42805.1"/>
    </source>
</evidence>
<gene>
    <name evidence="1" type="ORF">SDRG_00526</name>
</gene>
<dbReference type="Proteomes" id="UP000030762">
    <property type="component" value="Unassembled WGS sequence"/>
</dbReference>